<name>A0ABR3RCH2_9PLEO</name>
<accession>A0ABR3RCH2</accession>
<protein>
    <recommendedName>
        <fullName evidence="1">Protein kinase domain-containing protein</fullName>
    </recommendedName>
</protein>
<dbReference type="InterPro" id="IPR011009">
    <property type="entry name" value="Kinase-like_dom_sf"/>
</dbReference>
<gene>
    <name evidence="2" type="ORF">SLS59_004804</name>
</gene>
<dbReference type="Gene3D" id="1.10.510.10">
    <property type="entry name" value="Transferase(Phosphotransferase) domain 1"/>
    <property type="match status" value="1"/>
</dbReference>
<keyword evidence="3" id="KW-1185">Reference proteome</keyword>
<dbReference type="Proteomes" id="UP001521222">
    <property type="component" value="Unassembled WGS sequence"/>
</dbReference>
<feature type="domain" description="Protein kinase" evidence="1">
    <location>
        <begin position="1"/>
        <end position="280"/>
    </location>
</feature>
<proteinExistence type="predicted"/>
<dbReference type="InterPro" id="IPR000719">
    <property type="entry name" value="Prot_kinase_dom"/>
</dbReference>
<organism evidence="2 3">
    <name type="scientific">Nothophoma quercina</name>
    <dbReference type="NCBI Taxonomy" id="749835"/>
    <lineage>
        <taxon>Eukaryota</taxon>
        <taxon>Fungi</taxon>
        <taxon>Dikarya</taxon>
        <taxon>Ascomycota</taxon>
        <taxon>Pezizomycotina</taxon>
        <taxon>Dothideomycetes</taxon>
        <taxon>Pleosporomycetidae</taxon>
        <taxon>Pleosporales</taxon>
        <taxon>Pleosporineae</taxon>
        <taxon>Didymellaceae</taxon>
        <taxon>Nothophoma</taxon>
    </lineage>
</organism>
<evidence type="ECO:0000259" key="1">
    <source>
        <dbReference type="PROSITE" id="PS50011"/>
    </source>
</evidence>
<evidence type="ECO:0000313" key="2">
    <source>
        <dbReference type="EMBL" id="KAL1602119.1"/>
    </source>
</evidence>
<reference evidence="2 3" key="1">
    <citation type="submission" date="2024-02" db="EMBL/GenBank/DDBJ databases">
        <title>De novo assembly and annotation of 12 fungi associated with fruit tree decline syndrome in Ontario, Canada.</title>
        <authorList>
            <person name="Sulman M."/>
            <person name="Ellouze W."/>
            <person name="Ilyukhin E."/>
        </authorList>
    </citation>
    <scope>NUCLEOTIDE SEQUENCE [LARGE SCALE GENOMIC DNA]</scope>
    <source>
        <strain evidence="2 3">M97-236</strain>
    </source>
</reference>
<dbReference type="PROSITE" id="PS50011">
    <property type="entry name" value="PROTEIN_KINASE_DOM"/>
    <property type="match status" value="1"/>
</dbReference>
<dbReference type="SMART" id="SM00220">
    <property type="entry name" value="S_TKc"/>
    <property type="match status" value="1"/>
</dbReference>
<dbReference type="Pfam" id="PF00069">
    <property type="entry name" value="Pkinase"/>
    <property type="match status" value="1"/>
</dbReference>
<sequence>MQLSNDGIFFAVKELKVKEVVTTAPEEALNNEVLTLKRFNDKRHDHLIRLFATYTYQGRINMIFPWADGNLEDFWKTPKAQTSQRSTASETVWMSQQIWGLCRALQSIHVCEMDSDDESRNLPEAAYQKIYGRHGDLKPENILWFRSIQNSQGEQSFDVLQIADFGFADFHGPDSKSNVRLSRIPGFTDSYKAPEFEGNKHVSPSYDIWSLGCILSQFAFWWMRGWDGVDDFSEERATEAPDPITKIPTDIFYKVQHGKISLKKTVALVSKFAHDDMQQG</sequence>
<dbReference type="PANTHER" id="PTHR24359">
    <property type="entry name" value="SERINE/THREONINE-PROTEIN KINASE SBK1"/>
    <property type="match status" value="1"/>
</dbReference>
<comment type="caution">
    <text evidence="2">The sequence shown here is derived from an EMBL/GenBank/DDBJ whole genome shotgun (WGS) entry which is preliminary data.</text>
</comment>
<dbReference type="PANTHER" id="PTHR24359:SF37">
    <property type="entry name" value="PROTEIN KINASE DOMAIN-CONTAINING PROTEIN"/>
    <property type="match status" value="1"/>
</dbReference>
<evidence type="ECO:0000313" key="3">
    <source>
        <dbReference type="Proteomes" id="UP001521222"/>
    </source>
</evidence>
<dbReference type="SUPFAM" id="SSF56112">
    <property type="entry name" value="Protein kinase-like (PK-like)"/>
    <property type="match status" value="1"/>
</dbReference>
<dbReference type="EMBL" id="JAKIXB020000014">
    <property type="protein sequence ID" value="KAL1602119.1"/>
    <property type="molecule type" value="Genomic_DNA"/>
</dbReference>
<dbReference type="CDD" id="cd00180">
    <property type="entry name" value="PKc"/>
    <property type="match status" value="1"/>
</dbReference>